<feature type="compositionally biased region" description="Basic and acidic residues" evidence="1">
    <location>
        <begin position="1"/>
        <end position="15"/>
    </location>
</feature>
<sequence length="101" mass="11435">MTESRVDWEAEKENQQKVWDAQEAERQSAPEDDAVRTEVKEAVLGNTGSPGLFRRMFEKGDISPRNLRRRLSIHSDPGESSTAPHTHRRSASDLLKPLPLV</sequence>
<proteinExistence type="predicted"/>
<accession>A0AA39CKY5</accession>
<evidence type="ECO:0000313" key="3">
    <source>
        <dbReference type="Proteomes" id="UP001172673"/>
    </source>
</evidence>
<dbReference type="AlphaFoldDB" id="A0AA39CKY5"/>
<reference evidence="2" key="1">
    <citation type="submission" date="2022-10" db="EMBL/GenBank/DDBJ databases">
        <title>Culturing micro-colonial fungi from biological soil crusts in the Mojave desert and describing Neophaeococcomyces mojavensis, and introducing the new genera and species Taxawa tesnikishii.</title>
        <authorList>
            <person name="Kurbessoian T."/>
            <person name="Stajich J.E."/>
        </authorList>
    </citation>
    <scope>NUCLEOTIDE SEQUENCE</scope>
    <source>
        <strain evidence="2">TK_41</strain>
    </source>
</reference>
<keyword evidence="3" id="KW-1185">Reference proteome</keyword>
<dbReference type="EMBL" id="JAPDRK010000004">
    <property type="protein sequence ID" value="KAJ9612919.1"/>
    <property type="molecule type" value="Genomic_DNA"/>
</dbReference>
<organism evidence="2 3">
    <name type="scientific">Cladophialophora chaetospira</name>
    <dbReference type="NCBI Taxonomy" id="386627"/>
    <lineage>
        <taxon>Eukaryota</taxon>
        <taxon>Fungi</taxon>
        <taxon>Dikarya</taxon>
        <taxon>Ascomycota</taxon>
        <taxon>Pezizomycotina</taxon>
        <taxon>Eurotiomycetes</taxon>
        <taxon>Chaetothyriomycetidae</taxon>
        <taxon>Chaetothyriales</taxon>
        <taxon>Herpotrichiellaceae</taxon>
        <taxon>Cladophialophora</taxon>
    </lineage>
</organism>
<feature type="region of interest" description="Disordered" evidence="1">
    <location>
        <begin position="1"/>
        <end position="35"/>
    </location>
</feature>
<name>A0AA39CKY5_9EURO</name>
<evidence type="ECO:0000256" key="1">
    <source>
        <dbReference type="SAM" id="MobiDB-lite"/>
    </source>
</evidence>
<feature type="compositionally biased region" description="Basic and acidic residues" evidence="1">
    <location>
        <begin position="23"/>
        <end position="35"/>
    </location>
</feature>
<feature type="region of interest" description="Disordered" evidence="1">
    <location>
        <begin position="67"/>
        <end position="101"/>
    </location>
</feature>
<evidence type="ECO:0000313" key="2">
    <source>
        <dbReference type="EMBL" id="KAJ9612919.1"/>
    </source>
</evidence>
<protein>
    <submittedName>
        <fullName evidence="2">Uncharacterized protein</fullName>
    </submittedName>
</protein>
<gene>
    <name evidence="2" type="ORF">H2200_002860</name>
</gene>
<comment type="caution">
    <text evidence="2">The sequence shown here is derived from an EMBL/GenBank/DDBJ whole genome shotgun (WGS) entry which is preliminary data.</text>
</comment>
<dbReference type="Proteomes" id="UP001172673">
    <property type="component" value="Unassembled WGS sequence"/>
</dbReference>